<dbReference type="RefSeq" id="WP_207279709.1">
    <property type="nucleotide sequence ID" value="NZ_JAFLEQ010000017.1"/>
</dbReference>
<accession>A0A939IY76</accession>
<name>A0A939IY76_9CORY</name>
<proteinExistence type="predicted"/>
<evidence type="ECO:0000313" key="2">
    <source>
        <dbReference type="Proteomes" id="UP000664332"/>
    </source>
</evidence>
<dbReference type="Proteomes" id="UP000664332">
    <property type="component" value="Unassembled WGS sequence"/>
</dbReference>
<organism evidence="1 2">
    <name type="scientific">Corynebacterium mendelii</name>
    <dbReference type="NCBI Taxonomy" id="2765362"/>
    <lineage>
        <taxon>Bacteria</taxon>
        <taxon>Bacillati</taxon>
        <taxon>Actinomycetota</taxon>
        <taxon>Actinomycetes</taxon>
        <taxon>Mycobacteriales</taxon>
        <taxon>Corynebacteriaceae</taxon>
        <taxon>Corynebacterium</taxon>
    </lineage>
</organism>
<keyword evidence="2" id="KW-1185">Reference proteome</keyword>
<evidence type="ECO:0000313" key="1">
    <source>
        <dbReference type="EMBL" id="MBN9645245.1"/>
    </source>
</evidence>
<sequence length="93" mass="10466">MTFVCVTPPDSAQAVLHEFSGRCAAEEEMRELTPSITDTDVPGRLRIELEFHAEDLEEAEQTSDFFIRKFFVNPNPLHPRDALTRVGNTLSCA</sequence>
<protein>
    <submittedName>
        <fullName evidence="1">Uncharacterized protein</fullName>
    </submittedName>
</protein>
<reference evidence="1" key="1">
    <citation type="submission" date="2021-03" db="EMBL/GenBank/DDBJ databases">
        <authorList>
            <person name="Sun Q."/>
        </authorList>
    </citation>
    <scope>NUCLEOTIDE SEQUENCE</scope>
    <source>
        <strain evidence="1">CCM 8862</strain>
    </source>
</reference>
<dbReference type="AlphaFoldDB" id="A0A939IY76"/>
<dbReference type="EMBL" id="JAFLEQ010000017">
    <property type="protein sequence ID" value="MBN9645245.1"/>
    <property type="molecule type" value="Genomic_DNA"/>
</dbReference>
<gene>
    <name evidence="1" type="ORF">JZY06_11575</name>
</gene>
<comment type="caution">
    <text evidence="1">The sequence shown here is derived from an EMBL/GenBank/DDBJ whole genome shotgun (WGS) entry which is preliminary data.</text>
</comment>